<keyword evidence="1" id="KW-0472">Membrane</keyword>
<sequence length="55" mass="5606">MTALPVGGVLLWAGAGWLVAVAAVLGTAVVVLVAVRVSTPRDPARTARRRGGRRG</sequence>
<protein>
    <submittedName>
        <fullName evidence="2">Uncharacterized protein</fullName>
    </submittedName>
</protein>
<accession>A0A939RVZ4</accession>
<evidence type="ECO:0000313" key="2">
    <source>
        <dbReference type="EMBL" id="MBO1751661.1"/>
    </source>
</evidence>
<organism evidence="2 3">
    <name type="scientific">Actinotalea soli</name>
    <dbReference type="NCBI Taxonomy" id="2819234"/>
    <lineage>
        <taxon>Bacteria</taxon>
        <taxon>Bacillati</taxon>
        <taxon>Actinomycetota</taxon>
        <taxon>Actinomycetes</taxon>
        <taxon>Micrococcales</taxon>
        <taxon>Cellulomonadaceae</taxon>
        <taxon>Actinotalea</taxon>
    </lineage>
</organism>
<gene>
    <name evidence="2" type="ORF">J4G33_07570</name>
</gene>
<comment type="caution">
    <text evidence="2">The sequence shown here is derived from an EMBL/GenBank/DDBJ whole genome shotgun (WGS) entry which is preliminary data.</text>
</comment>
<keyword evidence="1" id="KW-0812">Transmembrane</keyword>
<keyword evidence="3" id="KW-1185">Reference proteome</keyword>
<dbReference type="EMBL" id="JAGEMK010000003">
    <property type="protein sequence ID" value="MBO1751661.1"/>
    <property type="molecule type" value="Genomic_DNA"/>
</dbReference>
<reference evidence="2" key="1">
    <citation type="submission" date="2021-03" db="EMBL/GenBank/DDBJ databases">
        <title>Actinotalea soli sp. nov., isolated from soil.</title>
        <authorList>
            <person name="Ping W."/>
            <person name="Zhang J."/>
        </authorList>
    </citation>
    <scope>NUCLEOTIDE SEQUENCE</scope>
    <source>
        <strain evidence="2">BY-33</strain>
    </source>
</reference>
<dbReference type="RefSeq" id="WP_208055339.1">
    <property type="nucleotide sequence ID" value="NZ_JAGEMK010000003.1"/>
</dbReference>
<feature type="transmembrane region" description="Helical" evidence="1">
    <location>
        <begin position="12"/>
        <end position="35"/>
    </location>
</feature>
<dbReference type="Proteomes" id="UP000664209">
    <property type="component" value="Unassembled WGS sequence"/>
</dbReference>
<evidence type="ECO:0000256" key="1">
    <source>
        <dbReference type="SAM" id="Phobius"/>
    </source>
</evidence>
<evidence type="ECO:0000313" key="3">
    <source>
        <dbReference type="Proteomes" id="UP000664209"/>
    </source>
</evidence>
<dbReference type="AlphaFoldDB" id="A0A939RVZ4"/>
<name>A0A939RVZ4_9CELL</name>
<proteinExistence type="predicted"/>
<keyword evidence="1" id="KW-1133">Transmembrane helix</keyword>